<dbReference type="EMBL" id="AP021889">
    <property type="protein sequence ID" value="BBP46332.1"/>
    <property type="molecule type" value="Genomic_DNA"/>
</dbReference>
<organism evidence="1 2">
    <name type="scientific">Thiosulfatimonas sediminis</name>
    <dbReference type="NCBI Taxonomy" id="2675054"/>
    <lineage>
        <taxon>Bacteria</taxon>
        <taxon>Pseudomonadati</taxon>
        <taxon>Pseudomonadota</taxon>
        <taxon>Gammaproteobacteria</taxon>
        <taxon>Thiotrichales</taxon>
        <taxon>Piscirickettsiaceae</taxon>
        <taxon>Thiosulfatimonas</taxon>
    </lineage>
</organism>
<dbReference type="AlphaFoldDB" id="A0A6F8PW06"/>
<evidence type="ECO:0000313" key="2">
    <source>
        <dbReference type="Proteomes" id="UP000501726"/>
    </source>
</evidence>
<gene>
    <name evidence="1" type="ORF">THMIRHAS_17050</name>
</gene>
<accession>A0A6F8PW06</accession>
<dbReference type="KEGG" id="tse:THMIRHAS_17050"/>
<dbReference type="Proteomes" id="UP000501726">
    <property type="component" value="Chromosome"/>
</dbReference>
<sequence length="174" mass="19836">MTTTANNNQANFFNLHLTGLAYVNRMREVKPKKGNPFTSVTLAFLRGSSDDVEYTYVDCIVRGSDALSLLQQWQESISDQQKVLVTAKVGDIFPEAFEHNNKTYASIKGRLLTIDMMKVNGDLVFEAEKLSKTDYFKKQNPTVTLDPQDPELKTREAWLANVGYEQISDFEWKL</sequence>
<dbReference type="RefSeq" id="WP_173272839.1">
    <property type="nucleotide sequence ID" value="NZ_AP021889.1"/>
</dbReference>
<dbReference type="Pfam" id="PF12101">
    <property type="entry name" value="DUF3577"/>
    <property type="match status" value="1"/>
</dbReference>
<proteinExistence type="predicted"/>
<name>A0A6F8PW06_9GAMM</name>
<evidence type="ECO:0000313" key="1">
    <source>
        <dbReference type="EMBL" id="BBP46332.1"/>
    </source>
</evidence>
<reference evidence="2" key="1">
    <citation type="submission" date="2019-11" db="EMBL/GenBank/DDBJ databases">
        <title>Isolation and characterization of two novel species in the genus Thiomicrorhabdus.</title>
        <authorList>
            <person name="Mochizuki J."/>
            <person name="Kojima H."/>
            <person name="Fukui M."/>
        </authorList>
    </citation>
    <scope>NUCLEOTIDE SEQUENCE [LARGE SCALE GENOMIC DNA]</scope>
    <source>
        <strain evidence="2">aks77</strain>
    </source>
</reference>
<dbReference type="InterPro" id="IPR021960">
    <property type="entry name" value="DUF3577"/>
</dbReference>
<protein>
    <submittedName>
        <fullName evidence="1">Uncharacterized protein</fullName>
    </submittedName>
</protein>
<keyword evidence="2" id="KW-1185">Reference proteome</keyword>